<dbReference type="OrthoDB" id="4540793at2759"/>
<dbReference type="GO" id="GO:0043531">
    <property type="term" value="F:ADP binding"/>
    <property type="evidence" value="ECO:0007669"/>
    <property type="project" value="InterPro"/>
</dbReference>
<dbReference type="AlphaFoldDB" id="A0A1V6NT64"/>
<gene>
    <name evidence="2" type="ORF">PENPOL_c003G04356</name>
</gene>
<dbReference type="EMBL" id="MDYM01000003">
    <property type="protein sequence ID" value="OQD67779.1"/>
    <property type="molecule type" value="Genomic_DNA"/>
</dbReference>
<proteinExistence type="predicted"/>
<evidence type="ECO:0000313" key="2">
    <source>
        <dbReference type="EMBL" id="OQD67779.1"/>
    </source>
</evidence>
<dbReference type="Gene3D" id="1.10.8.430">
    <property type="entry name" value="Helical domain of apoptotic protease-activating factors"/>
    <property type="match status" value="1"/>
</dbReference>
<dbReference type="InterPro" id="IPR042197">
    <property type="entry name" value="Apaf_helical"/>
</dbReference>
<protein>
    <recommendedName>
        <fullName evidence="4">NB-ARC domain-containing protein</fullName>
    </recommendedName>
</protein>
<dbReference type="InterPro" id="IPR027417">
    <property type="entry name" value="P-loop_NTPase"/>
</dbReference>
<dbReference type="SUPFAM" id="SSF52540">
    <property type="entry name" value="P-loop containing nucleoside triphosphate hydrolases"/>
    <property type="match status" value="1"/>
</dbReference>
<dbReference type="PANTHER" id="PTHR35205:SF1">
    <property type="entry name" value="ZU5 DOMAIN-CONTAINING PROTEIN"/>
    <property type="match status" value="1"/>
</dbReference>
<dbReference type="PANTHER" id="PTHR35205">
    <property type="entry name" value="NB-ARC AND TPR DOMAIN PROTEIN"/>
    <property type="match status" value="1"/>
</dbReference>
<sequence>MSSLSYLYICCGCGDGPKVYNLQPICITCSHQACANCYDCTTDPGLFEPVGICLDQAPSIAPEVFVGRDRELDEIAEHLNKNTRLVLGGIHGVGKTQVARAYAESRSKSYSSVLWLNAASENTLNNSLQSIANLFDPRYVQGMEDYGIIKCVDRWLSHWKNEGWLLIFDGYDEPSEFDITRYYPSGCKGNIIITTRRPDLIAESTVHIKPFHRIEDSLAILQTRSKRENVQSDLYAARLAKRLAGLPLALVTTGMYLRRSVISFEKYLEEYDKRWNSESHSSTRHQEYGERTIQTILDLSYAQLEAANFEEDPEGCHSDMLNASSSQGIQSTVPTMDIHEFPAIDILVRIFMEDRELAPLYREGLFESCTTPSSFVRELKRLLKRFAVRLKEESVEAVDIGIANFVASRPGLVVARIRSQCGQQRSQLGPASTQRQGMAVQNESQAHPNKDSNEPDGAVDKNDATIVLQGLSFIEGSTAFQKLREEFTDLVKLSKLPTLSELPEPDQWIDGEPSVEVPSWLQRCINFISFISLKTLRVELKRGLVVWGLNVVSQLETSVPENHQRFRWMTRHGKVLFDDYVEHEPGALQALQEYLITTTVPTKATSASNRGQSFPRAPSLYSLNTRPSSISGHTSVDITDQSTNNLSIPRIELTQQDIEIGNSPSRPLFLLSCIERRGRPVKLHQELITHVGDDRELFHALRRIYHSHRRPFESFWSLRTLHSIHFMKPPSCQS</sequence>
<dbReference type="STRING" id="60169.A0A1V6NT64"/>
<evidence type="ECO:0000313" key="3">
    <source>
        <dbReference type="Proteomes" id="UP000191408"/>
    </source>
</evidence>
<dbReference type="Proteomes" id="UP000191408">
    <property type="component" value="Unassembled WGS sequence"/>
</dbReference>
<name>A0A1V6NT64_PENPO</name>
<feature type="compositionally biased region" description="Polar residues" evidence="1">
    <location>
        <begin position="424"/>
        <end position="447"/>
    </location>
</feature>
<feature type="compositionally biased region" description="Basic and acidic residues" evidence="1">
    <location>
        <begin position="448"/>
        <end position="459"/>
    </location>
</feature>
<dbReference type="Gene3D" id="3.40.50.300">
    <property type="entry name" value="P-loop containing nucleotide triphosphate hydrolases"/>
    <property type="match status" value="1"/>
</dbReference>
<comment type="caution">
    <text evidence="2">The sequence shown here is derived from an EMBL/GenBank/DDBJ whole genome shotgun (WGS) entry which is preliminary data.</text>
</comment>
<organism evidence="2 3">
    <name type="scientific">Penicillium polonicum</name>
    <dbReference type="NCBI Taxonomy" id="60169"/>
    <lineage>
        <taxon>Eukaryota</taxon>
        <taxon>Fungi</taxon>
        <taxon>Dikarya</taxon>
        <taxon>Ascomycota</taxon>
        <taxon>Pezizomycotina</taxon>
        <taxon>Eurotiomycetes</taxon>
        <taxon>Eurotiomycetidae</taxon>
        <taxon>Eurotiales</taxon>
        <taxon>Aspergillaceae</taxon>
        <taxon>Penicillium</taxon>
    </lineage>
</organism>
<feature type="region of interest" description="Disordered" evidence="1">
    <location>
        <begin position="424"/>
        <end position="459"/>
    </location>
</feature>
<evidence type="ECO:0000256" key="1">
    <source>
        <dbReference type="SAM" id="MobiDB-lite"/>
    </source>
</evidence>
<reference evidence="3" key="1">
    <citation type="journal article" date="2017" name="Nat. Microbiol.">
        <title>Global analysis of biosynthetic gene clusters reveals vast potential of secondary metabolite production in Penicillium species.</title>
        <authorList>
            <person name="Nielsen J.C."/>
            <person name="Grijseels S."/>
            <person name="Prigent S."/>
            <person name="Ji B."/>
            <person name="Dainat J."/>
            <person name="Nielsen K.F."/>
            <person name="Frisvad J.C."/>
            <person name="Workman M."/>
            <person name="Nielsen J."/>
        </authorList>
    </citation>
    <scope>NUCLEOTIDE SEQUENCE [LARGE SCALE GENOMIC DNA]</scope>
    <source>
        <strain evidence="3">IBT 4502</strain>
    </source>
</reference>
<evidence type="ECO:0008006" key="4">
    <source>
        <dbReference type="Google" id="ProtNLM"/>
    </source>
</evidence>
<keyword evidence="3" id="KW-1185">Reference proteome</keyword>
<accession>A0A1V6NT64</accession>